<dbReference type="GO" id="GO:0022857">
    <property type="term" value="F:transmembrane transporter activity"/>
    <property type="evidence" value="ECO:0007669"/>
    <property type="project" value="InterPro"/>
</dbReference>
<evidence type="ECO:0000256" key="6">
    <source>
        <dbReference type="ARBA" id="ARBA00022989"/>
    </source>
</evidence>
<evidence type="ECO:0000256" key="8">
    <source>
        <dbReference type="SAM" id="Phobius"/>
    </source>
</evidence>
<dbReference type="PANTHER" id="PTHR30472">
    <property type="entry name" value="FERRIC ENTEROBACTIN TRANSPORT SYSTEM PERMEASE PROTEIN"/>
    <property type="match status" value="1"/>
</dbReference>
<gene>
    <name evidence="9" type="ORF">SAMN05660282_01634</name>
</gene>
<evidence type="ECO:0000313" key="9">
    <source>
        <dbReference type="EMBL" id="SFG68913.1"/>
    </source>
</evidence>
<dbReference type="AlphaFoldDB" id="A0A1I2TVX7"/>
<feature type="transmembrane region" description="Helical" evidence="8">
    <location>
        <begin position="12"/>
        <end position="31"/>
    </location>
</feature>
<dbReference type="InterPro" id="IPR000522">
    <property type="entry name" value="ABC_transptr_permease_BtuC"/>
</dbReference>
<feature type="transmembrane region" description="Helical" evidence="8">
    <location>
        <begin position="156"/>
        <end position="176"/>
    </location>
</feature>
<keyword evidence="4" id="KW-1003">Cell membrane</keyword>
<dbReference type="CDD" id="cd06550">
    <property type="entry name" value="TM_ABC_iron-siderophores_like"/>
    <property type="match status" value="1"/>
</dbReference>
<feature type="transmembrane region" description="Helical" evidence="8">
    <location>
        <begin position="98"/>
        <end position="117"/>
    </location>
</feature>
<proteinExistence type="inferred from homology"/>
<sequence length="339" mass="35163">MSQRSLTTPRLFGLGLLIVLCIAALYSSLAFGSRSVSSTELWTTLLSRDPESAAYNTVWLSRVPRTLIILVAGVALGVSGAVMHAVTRNPLTDPGILGVNSGASFAVVLGIVAFNANAISDYRWFALIGALLTSLVVFIVGSYSPRGGRRDDPIRLTLTGVAFGAVLTGMTTILLLTNSTAYFAMRGWAAGTTAQRPTEAALEVAPLIIMGLLLAALSWRGLDAMALGEPTAIALGFNPGRIRLVALCCIALLAGGATAAAGPIAFVGLLTAHLARAIIGPHQGWITAYALVAAPLILAIADVLGRVLSEGEIPVGVVTPILGAPLLVFIARRMRVIST</sequence>
<keyword evidence="10" id="KW-1185">Reference proteome</keyword>
<feature type="transmembrane region" description="Helical" evidence="8">
    <location>
        <begin position="67"/>
        <end position="86"/>
    </location>
</feature>
<feature type="transmembrane region" description="Helical" evidence="8">
    <location>
        <begin position="204"/>
        <end position="222"/>
    </location>
</feature>
<feature type="transmembrane region" description="Helical" evidence="8">
    <location>
        <begin position="124"/>
        <end position="144"/>
    </location>
</feature>
<dbReference type="STRING" id="185761.SAMN05660282_01634"/>
<dbReference type="OrthoDB" id="9782305at2"/>
<comment type="similarity">
    <text evidence="2">Belongs to the binding-protein-dependent transport system permease family. FecCD subfamily.</text>
</comment>
<dbReference type="Pfam" id="PF01032">
    <property type="entry name" value="FecCD"/>
    <property type="match status" value="1"/>
</dbReference>
<evidence type="ECO:0000256" key="2">
    <source>
        <dbReference type="ARBA" id="ARBA00007935"/>
    </source>
</evidence>
<organism evidence="9 10">
    <name type="scientific">Corynebacterium spheniscorum</name>
    <dbReference type="NCBI Taxonomy" id="185761"/>
    <lineage>
        <taxon>Bacteria</taxon>
        <taxon>Bacillati</taxon>
        <taxon>Actinomycetota</taxon>
        <taxon>Actinomycetes</taxon>
        <taxon>Mycobacteriales</taxon>
        <taxon>Corynebacteriaceae</taxon>
        <taxon>Corynebacterium</taxon>
    </lineage>
</organism>
<reference evidence="9 10" key="1">
    <citation type="submission" date="2016-10" db="EMBL/GenBank/DDBJ databases">
        <authorList>
            <person name="de Groot N.N."/>
        </authorList>
    </citation>
    <scope>NUCLEOTIDE SEQUENCE [LARGE SCALE GENOMIC DNA]</scope>
    <source>
        <strain>J11</strain>
        <strain evidence="10">PG 39</strain>
    </source>
</reference>
<feature type="transmembrane region" description="Helical" evidence="8">
    <location>
        <begin position="242"/>
        <end position="272"/>
    </location>
</feature>
<feature type="transmembrane region" description="Helical" evidence="8">
    <location>
        <begin position="284"/>
        <end position="301"/>
    </location>
</feature>
<dbReference type="RefSeq" id="WP_092286264.1">
    <property type="nucleotide sequence ID" value="NZ_FOPJ01000010.1"/>
</dbReference>
<dbReference type="GO" id="GO:0033214">
    <property type="term" value="P:siderophore-iron import into cell"/>
    <property type="evidence" value="ECO:0007669"/>
    <property type="project" value="TreeGrafter"/>
</dbReference>
<keyword evidence="5 8" id="KW-0812">Transmembrane</keyword>
<evidence type="ECO:0000256" key="5">
    <source>
        <dbReference type="ARBA" id="ARBA00022692"/>
    </source>
</evidence>
<evidence type="ECO:0000313" key="10">
    <source>
        <dbReference type="Proteomes" id="UP000199065"/>
    </source>
</evidence>
<evidence type="ECO:0000256" key="1">
    <source>
        <dbReference type="ARBA" id="ARBA00004651"/>
    </source>
</evidence>
<dbReference type="EMBL" id="FOPJ01000010">
    <property type="protein sequence ID" value="SFG68913.1"/>
    <property type="molecule type" value="Genomic_DNA"/>
</dbReference>
<keyword evidence="7 8" id="KW-0472">Membrane</keyword>
<dbReference type="InterPro" id="IPR037294">
    <property type="entry name" value="ABC_BtuC-like"/>
</dbReference>
<comment type="subcellular location">
    <subcellularLocation>
        <location evidence="1">Cell membrane</location>
        <topology evidence="1">Multi-pass membrane protein</topology>
    </subcellularLocation>
</comment>
<accession>A0A1I2TVX7</accession>
<evidence type="ECO:0000256" key="7">
    <source>
        <dbReference type="ARBA" id="ARBA00023136"/>
    </source>
</evidence>
<dbReference type="Proteomes" id="UP000199065">
    <property type="component" value="Unassembled WGS sequence"/>
</dbReference>
<keyword evidence="3" id="KW-0813">Transport</keyword>
<evidence type="ECO:0000256" key="4">
    <source>
        <dbReference type="ARBA" id="ARBA00022475"/>
    </source>
</evidence>
<feature type="transmembrane region" description="Helical" evidence="8">
    <location>
        <begin position="313"/>
        <end position="331"/>
    </location>
</feature>
<dbReference type="Gene3D" id="1.10.3470.10">
    <property type="entry name" value="ABC transporter involved in vitamin B12 uptake, BtuC"/>
    <property type="match status" value="1"/>
</dbReference>
<dbReference type="GO" id="GO:0005886">
    <property type="term" value="C:plasma membrane"/>
    <property type="evidence" value="ECO:0007669"/>
    <property type="project" value="UniProtKB-SubCell"/>
</dbReference>
<protein>
    <submittedName>
        <fullName evidence="9">Iron complex transport system permease protein</fullName>
    </submittedName>
</protein>
<evidence type="ECO:0000256" key="3">
    <source>
        <dbReference type="ARBA" id="ARBA00022448"/>
    </source>
</evidence>
<name>A0A1I2TVX7_9CORY</name>
<dbReference type="PANTHER" id="PTHR30472:SF1">
    <property type="entry name" value="FE(3+) DICITRATE TRANSPORT SYSTEM PERMEASE PROTEIN FECC-RELATED"/>
    <property type="match status" value="1"/>
</dbReference>
<keyword evidence="6 8" id="KW-1133">Transmembrane helix</keyword>
<dbReference type="SUPFAM" id="SSF81345">
    <property type="entry name" value="ABC transporter involved in vitamin B12 uptake, BtuC"/>
    <property type="match status" value="1"/>
</dbReference>